<evidence type="ECO:0000313" key="2">
    <source>
        <dbReference type="EMBL" id="EFD92427.1"/>
    </source>
</evidence>
<dbReference type="Proteomes" id="UP000009376">
    <property type="component" value="Unassembled WGS sequence"/>
</dbReference>
<gene>
    <name evidence="2" type="ORF">BJBARM5_0854</name>
</gene>
<feature type="transmembrane region" description="Helical" evidence="1">
    <location>
        <begin position="329"/>
        <end position="349"/>
    </location>
</feature>
<keyword evidence="1" id="KW-0472">Membrane</keyword>
<reference evidence="2 3" key="1">
    <citation type="journal article" date="2010" name="Proc. Natl. Acad. Sci. U.S.A.">
        <title>Enigmatic, ultrasmall, uncultivated Archaea.</title>
        <authorList>
            <person name="Baker B.J."/>
            <person name="Comolli L.R."/>
            <person name="Dick G.J."/>
            <person name="Hauser L.J."/>
            <person name="Hyatt D."/>
            <person name="Dill B.D."/>
            <person name="Land M.L."/>
            <person name="Verberkmoes N.C."/>
            <person name="Hettich R.L."/>
            <person name="Banfield J.F."/>
        </authorList>
    </citation>
    <scope>NUCLEOTIDE SEQUENCE [LARGE SCALE GENOMIC DNA]</scope>
</reference>
<evidence type="ECO:0000256" key="1">
    <source>
        <dbReference type="SAM" id="Phobius"/>
    </source>
</evidence>
<proteinExistence type="predicted"/>
<dbReference type="EMBL" id="GG745597">
    <property type="protein sequence ID" value="EFD92427.1"/>
    <property type="molecule type" value="Genomic_DNA"/>
</dbReference>
<sequence>MVNSNVRAILLVLILLSFFMFIGNVHALKVTPTSINLQTNTVSYVNFTFYNNQNTTQNISLNPSITYISYYTDFNSIGAYPQSFTLSPNETMHVLFSFETKAVYDSSPTEFPINYTDNGVSSSFNLYAAIIPITKTSIYLYSANSSKSFYPFNTINFQVSIMNSLGKTRVILPLVYNFTSKSKLIYSNTNDEIINNLGLNTYNLVIPLNSINYSLSPGIYNISVYTNYNQNISALSFPVKILSYYNPVITKTSSFSIFGGSSSITIKNEGNVPINRSNISLPISAFNSLFLISKSSSIGSASVYNGSLFPSIDNLLPGQSITLKYSTSYYPIYLIIFIIILGVFIYLYFNRKVTLKKEVIEHNAIGGFIDIKIALRLKNISRKKIYNMEIEDKIPPNSLKISKAGQKEGKITKKGSNMSISWKEEELNPGDEIIVMYEVKSKIGIVGNFELDKANAKFDLNGKNYYKKSNSLVLHIKS</sequence>
<name>D6GWH7_PARA5</name>
<keyword evidence="1" id="KW-0812">Transmembrane</keyword>
<keyword evidence="1" id="KW-1133">Transmembrane helix</keyword>
<organism evidence="2 3">
    <name type="scientific">Candidatus Parvarchaeum acidophilus ARMAN-5</name>
    <dbReference type="NCBI Taxonomy" id="662762"/>
    <lineage>
        <taxon>Archaea</taxon>
        <taxon>Candidatus Parvarchaeota</taxon>
        <taxon>Candidatus Parvarchaeum</taxon>
    </lineage>
</organism>
<evidence type="ECO:0000313" key="3">
    <source>
        <dbReference type="Proteomes" id="UP000009376"/>
    </source>
</evidence>
<dbReference type="AlphaFoldDB" id="D6GWH7"/>
<protein>
    <submittedName>
        <fullName evidence="2">Uncharacterized protein</fullName>
    </submittedName>
</protein>
<accession>D6GWH7</accession>